<dbReference type="InterPro" id="IPR023606">
    <property type="entry name" value="CoA-Trfase_III_dom_1_sf"/>
</dbReference>
<protein>
    <submittedName>
        <fullName evidence="1">Acyl-CoA transferase/carnitine dehydratase</fullName>
    </submittedName>
</protein>
<gene>
    <name evidence="1" type="ORF">BN2476_210111</name>
</gene>
<dbReference type="InterPro" id="IPR044855">
    <property type="entry name" value="CoA-Trfase_III_dom3_sf"/>
</dbReference>
<evidence type="ECO:0000313" key="1">
    <source>
        <dbReference type="EMBL" id="SIT39260.1"/>
    </source>
</evidence>
<dbReference type="Gene3D" id="3.30.1540.10">
    <property type="entry name" value="formyl-coa transferase, domain 3"/>
    <property type="match status" value="1"/>
</dbReference>
<dbReference type="EMBL" id="CYGY02000021">
    <property type="protein sequence ID" value="SIT39260.1"/>
    <property type="molecule type" value="Genomic_DNA"/>
</dbReference>
<sequence>MTAVVAQIRVGVGNRSFAAAPADIFATKDGWIICQVVGKPLFRRWAALMEEPRLAGRRTLRHGRFARPAWRHHQRSHAAVVREQNKCGCAERACNGENSRRSRAAAR</sequence>
<proteinExistence type="predicted"/>
<keyword evidence="2" id="KW-1185">Reference proteome</keyword>
<dbReference type="GO" id="GO:0016740">
    <property type="term" value="F:transferase activity"/>
    <property type="evidence" value="ECO:0007669"/>
    <property type="project" value="UniProtKB-KW"/>
</dbReference>
<accession>A0A1N7RVW6</accession>
<dbReference type="Pfam" id="PF02515">
    <property type="entry name" value="CoA_transf_3"/>
    <property type="match status" value="1"/>
</dbReference>
<organism evidence="1 2">
    <name type="scientific">Paraburkholderia piptadeniae</name>
    <dbReference type="NCBI Taxonomy" id="1701573"/>
    <lineage>
        <taxon>Bacteria</taxon>
        <taxon>Pseudomonadati</taxon>
        <taxon>Pseudomonadota</taxon>
        <taxon>Betaproteobacteria</taxon>
        <taxon>Burkholderiales</taxon>
        <taxon>Burkholderiaceae</taxon>
        <taxon>Paraburkholderia</taxon>
    </lineage>
</organism>
<dbReference type="InterPro" id="IPR003673">
    <property type="entry name" value="CoA-Trfase_fam_III"/>
</dbReference>
<keyword evidence="1" id="KW-0808">Transferase</keyword>
<name>A0A1N7RVW6_9BURK</name>
<evidence type="ECO:0000313" key="2">
    <source>
        <dbReference type="Proteomes" id="UP000195569"/>
    </source>
</evidence>
<dbReference type="AlphaFoldDB" id="A0A1N7RVW6"/>
<reference evidence="1" key="1">
    <citation type="submission" date="2016-12" db="EMBL/GenBank/DDBJ databases">
        <authorList>
            <person name="Moulin L."/>
        </authorList>
    </citation>
    <scope>NUCLEOTIDE SEQUENCE [LARGE SCALE GENOMIC DNA]</scope>
    <source>
        <strain evidence="1">STM 7183</strain>
    </source>
</reference>
<comment type="caution">
    <text evidence="1">The sequence shown here is derived from an EMBL/GenBank/DDBJ whole genome shotgun (WGS) entry which is preliminary data.</text>
</comment>
<dbReference type="Proteomes" id="UP000195569">
    <property type="component" value="Unassembled WGS sequence"/>
</dbReference>
<dbReference type="SUPFAM" id="SSF89796">
    <property type="entry name" value="CoA-transferase family III (CaiB/BaiF)"/>
    <property type="match status" value="1"/>
</dbReference>